<organism evidence="3 4">
    <name type="scientific">Naumannella cuiyingiana</name>
    <dbReference type="NCBI Taxonomy" id="1347891"/>
    <lineage>
        <taxon>Bacteria</taxon>
        <taxon>Bacillati</taxon>
        <taxon>Actinomycetota</taxon>
        <taxon>Actinomycetes</taxon>
        <taxon>Propionibacteriales</taxon>
        <taxon>Propionibacteriaceae</taxon>
        <taxon>Naumannella</taxon>
    </lineage>
</organism>
<feature type="transmembrane region" description="Helical" evidence="2">
    <location>
        <begin position="6"/>
        <end position="24"/>
    </location>
</feature>
<name>A0A7Z0DAC2_9ACTN</name>
<accession>A0A7Z0DAC2</accession>
<protein>
    <submittedName>
        <fullName evidence="3">Uncharacterized protein</fullName>
    </submittedName>
</protein>
<proteinExistence type="predicted"/>
<evidence type="ECO:0000256" key="1">
    <source>
        <dbReference type="SAM" id="MobiDB-lite"/>
    </source>
</evidence>
<feature type="transmembrane region" description="Helical" evidence="2">
    <location>
        <begin position="116"/>
        <end position="137"/>
    </location>
</feature>
<keyword evidence="4" id="KW-1185">Reference proteome</keyword>
<keyword evidence="2" id="KW-1133">Transmembrane helix</keyword>
<evidence type="ECO:0000313" key="4">
    <source>
        <dbReference type="Proteomes" id="UP000527616"/>
    </source>
</evidence>
<sequence>MGTAGLIYAAIVVAWLAYLVPQFLRRTKVEDTEQAIRPLGSGVRMVRRDHADDPVADGAEAAGVSTPLTRRAGLRELRDLDQLAARRRRNVLTVLMFAVSVVLALCVAEVTPWWALAIPGGLVIAFFAAARVSVVFLRRDLDRRRERLLGGDEEETVEVSAEQLAKLREGAAVEGVALGVPDDLGGQLWDPLPITAPTYVSRPAGGRSVRTIDLATPANAPAATDAKDRPVTADEPTEAIERSGSTQVRRDGDEGDERPRAVGE</sequence>
<feature type="compositionally biased region" description="Basic and acidic residues" evidence="1">
    <location>
        <begin position="248"/>
        <end position="264"/>
    </location>
</feature>
<dbReference type="EMBL" id="JACBZS010000001">
    <property type="protein sequence ID" value="NYI71697.1"/>
    <property type="molecule type" value="Genomic_DNA"/>
</dbReference>
<feature type="transmembrane region" description="Helical" evidence="2">
    <location>
        <begin position="91"/>
        <end position="110"/>
    </location>
</feature>
<dbReference type="RefSeq" id="WP_179445490.1">
    <property type="nucleotide sequence ID" value="NZ_JACBZS010000001.1"/>
</dbReference>
<gene>
    <name evidence="3" type="ORF">GGQ54_002257</name>
</gene>
<comment type="caution">
    <text evidence="3">The sequence shown here is derived from an EMBL/GenBank/DDBJ whole genome shotgun (WGS) entry which is preliminary data.</text>
</comment>
<feature type="region of interest" description="Disordered" evidence="1">
    <location>
        <begin position="216"/>
        <end position="264"/>
    </location>
</feature>
<dbReference type="AlphaFoldDB" id="A0A7Z0DAC2"/>
<keyword evidence="2" id="KW-0812">Transmembrane</keyword>
<evidence type="ECO:0000256" key="2">
    <source>
        <dbReference type="SAM" id="Phobius"/>
    </source>
</evidence>
<reference evidence="3 4" key="1">
    <citation type="submission" date="2020-07" db="EMBL/GenBank/DDBJ databases">
        <title>Sequencing the genomes of 1000 actinobacteria strains.</title>
        <authorList>
            <person name="Klenk H.-P."/>
        </authorList>
    </citation>
    <scope>NUCLEOTIDE SEQUENCE [LARGE SCALE GENOMIC DNA]</scope>
    <source>
        <strain evidence="3 4">DSM 103164</strain>
    </source>
</reference>
<evidence type="ECO:0000313" key="3">
    <source>
        <dbReference type="EMBL" id="NYI71697.1"/>
    </source>
</evidence>
<keyword evidence="2" id="KW-0472">Membrane</keyword>
<dbReference type="Proteomes" id="UP000527616">
    <property type="component" value="Unassembled WGS sequence"/>
</dbReference>